<keyword evidence="5" id="KW-1185">Reference proteome</keyword>
<evidence type="ECO:0000313" key="5">
    <source>
        <dbReference type="Proteomes" id="UP000054805"/>
    </source>
</evidence>
<dbReference type="Proteomes" id="UP000054632">
    <property type="component" value="Unassembled WGS sequence"/>
</dbReference>
<evidence type="ECO:0000313" key="1">
    <source>
        <dbReference type="EMBL" id="KRY74637.1"/>
    </source>
</evidence>
<sequence length="59" mass="6666">MEKDENVSRRNSFSTVNIINSSSSFCNANNKDKTRLNCLGYNFPHEAQITTQSNASRQP</sequence>
<evidence type="ECO:0000313" key="3">
    <source>
        <dbReference type="EMBL" id="KRZ36739.1"/>
    </source>
</evidence>
<dbReference type="AlphaFoldDB" id="A0A0V1IKC7"/>
<dbReference type="EMBL" id="JYDR01000023">
    <property type="protein sequence ID" value="KRY74637.1"/>
    <property type="molecule type" value="Genomic_DNA"/>
</dbReference>
<gene>
    <name evidence="1" type="ORF">T4A_3162</name>
    <name evidence="2" type="ORF">T4B_13926</name>
    <name evidence="3" type="ORF">T4C_1207</name>
</gene>
<dbReference type="Proteomes" id="UP000054805">
    <property type="component" value="Unassembled WGS sequence"/>
</dbReference>
<proteinExistence type="predicted"/>
<protein>
    <submittedName>
        <fullName evidence="2">Uncharacterized protein</fullName>
    </submittedName>
</protein>
<name>A0A0V1IKC7_TRIPS</name>
<dbReference type="EMBL" id="JYDS01000155">
    <property type="protein sequence ID" value="KRZ23069.1"/>
    <property type="molecule type" value="Genomic_DNA"/>
</dbReference>
<accession>A0A0V1IKC7</accession>
<evidence type="ECO:0000313" key="2">
    <source>
        <dbReference type="EMBL" id="KRZ23069.1"/>
    </source>
</evidence>
<evidence type="ECO:0000313" key="4">
    <source>
        <dbReference type="Proteomes" id="UP000054632"/>
    </source>
</evidence>
<reference evidence="4 5" key="1">
    <citation type="submission" date="2015-01" db="EMBL/GenBank/DDBJ databases">
        <title>Evolution of Trichinella species and genotypes.</title>
        <authorList>
            <person name="Korhonen P.K."/>
            <person name="Edoardo P."/>
            <person name="Giuseppe L.R."/>
            <person name="Gasser R.B."/>
        </authorList>
    </citation>
    <scope>NUCLEOTIDE SEQUENCE [LARGE SCALE GENOMIC DNA]</scope>
    <source>
        <strain evidence="1">ISS13</strain>
        <strain evidence="3">ISS176</strain>
        <strain evidence="2">ISS588</strain>
    </source>
</reference>
<dbReference type="Proteomes" id="UP000054826">
    <property type="component" value="Unassembled WGS sequence"/>
</dbReference>
<dbReference type="EMBL" id="JYDV01000068">
    <property type="protein sequence ID" value="KRZ36739.1"/>
    <property type="molecule type" value="Genomic_DNA"/>
</dbReference>
<comment type="caution">
    <text evidence="2">The sequence shown here is derived from an EMBL/GenBank/DDBJ whole genome shotgun (WGS) entry which is preliminary data.</text>
</comment>
<organism evidence="2 5">
    <name type="scientific">Trichinella pseudospiralis</name>
    <name type="common">Parasitic roundworm</name>
    <dbReference type="NCBI Taxonomy" id="6337"/>
    <lineage>
        <taxon>Eukaryota</taxon>
        <taxon>Metazoa</taxon>
        <taxon>Ecdysozoa</taxon>
        <taxon>Nematoda</taxon>
        <taxon>Enoplea</taxon>
        <taxon>Dorylaimia</taxon>
        <taxon>Trichinellida</taxon>
        <taxon>Trichinellidae</taxon>
        <taxon>Trichinella</taxon>
    </lineage>
</organism>